<dbReference type="AlphaFoldDB" id="A0A1I1D9N5"/>
<dbReference type="Proteomes" id="UP000240042">
    <property type="component" value="Unassembled WGS sequence"/>
</dbReference>
<dbReference type="EC" id="2.3.1.35" evidence="6"/>
<feature type="chain" id="PRO_5023291375" description="Arginine biosynthesis bifunctional protein ArgJ beta chain" evidence="6">
    <location>
        <begin position="194"/>
        <end position="408"/>
    </location>
</feature>
<dbReference type="STRING" id="34097.SAMN02745150_00446"/>
<dbReference type="GO" id="GO:0006592">
    <property type="term" value="P:ornithine biosynthetic process"/>
    <property type="evidence" value="ECO:0007669"/>
    <property type="project" value="TreeGrafter"/>
</dbReference>
<evidence type="ECO:0000256" key="4">
    <source>
        <dbReference type="ARBA" id="ARBA00022813"/>
    </source>
</evidence>
<comment type="function">
    <text evidence="6">Catalyzes two activities which are involved in the cyclic version of arginine biosynthesis: the synthesis of N-acetylglutamate from glutamate and acetyl-CoA as the acetyl donor, and of ornithine by transacetylation between N(2)-acetylornithine and glutamate.</text>
</comment>
<dbReference type="CDD" id="cd02152">
    <property type="entry name" value="OAT"/>
    <property type="match status" value="1"/>
</dbReference>
<comment type="caution">
    <text evidence="6">Lacks conserved residue(s) required for the propagation of feature annotation.</text>
</comment>
<feature type="site" description="Cleavage; by autolysis" evidence="6">
    <location>
        <begin position="193"/>
        <end position="194"/>
    </location>
</feature>
<evidence type="ECO:0000256" key="3">
    <source>
        <dbReference type="ARBA" id="ARBA00022679"/>
    </source>
</evidence>
<dbReference type="Gene3D" id="3.10.20.340">
    <property type="entry name" value="ArgJ beta chain, C-terminal domain"/>
    <property type="match status" value="1"/>
</dbReference>
<feature type="binding site" evidence="6">
    <location>
        <position position="179"/>
    </location>
    <ligand>
        <name>substrate</name>
    </ligand>
</feature>
<evidence type="ECO:0000256" key="5">
    <source>
        <dbReference type="ARBA" id="ARBA00023315"/>
    </source>
</evidence>
<comment type="similarity">
    <text evidence="1 6">Belongs to the ArgJ family.</text>
</comment>
<dbReference type="InterPro" id="IPR002813">
    <property type="entry name" value="Arg_biosynth_ArgJ"/>
</dbReference>
<dbReference type="PANTHER" id="PTHR23100:SF0">
    <property type="entry name" value="ARGININE BIOSYNTHESIS BIFUNCTIONAL PROTEIN ARGJ, MITOCHONDRIAL"/>
    <property type="match status" value="1"/>
</dbReference>
<name>A0A1I1D9N5_BREAD</name>
<dbReference type="InterPro" id="IPR042195">
    <property type="entry name" value="ArgJ_beta_C"/>
</dbReference>
<evidence type="ECO:0000256" key="1">
    <source>
        <dbReference type="ARBA" id="ARBA00006774"/>
    </source>
</evidence>
<dbReference type="NCBIfam" id="NF003802">
    <property type="entry name" value="PRK05388.1"/>
    <property type="match status" value="1"/>
</dbReference>
<dbReference type="GO" id="GO:0005737">
    <property type="term" value="C:cytoplasm"/>
    <property type="evidence" value="ECO:0007669"/>
    <property type="project" value="UniProtKB-SubCell"/>
</dbReference>
<reference evidence="8" key="1">
    <citation type="submission" date="2016-10" db="EMBL/GenBank/DDBJ databases">
        <authorList>
            <person name="Varghese N."/>
            <person name="Submissions S."/>
        </authorList>
    </citation>
    <scope>NUCLEOTIDE SEQUENCE [LARGE SCALE GENOMIC DNA]</scope>
    <source>
        <strain evidence="8">ATCC 43811</strain>
    </source>
</reference>
<dbReference type="Gene3D" id="3.30.2330.10">
    <property type="entry name" value="arginine biosynthesis bifunctional protein suprefamily"/>
    <property type="match status" value="1"/>
</dbReference>
<evidence type="ECO:0000313" key="8">
    <source>
        <dbReference type="Proteomes" id="UP000240042"/>
    </source>
</evidence>
<keyword evidence="4 6" id="KW-0068">Autocatalytic cleavage</keyword>
<comment type="catalytic activity">
    <reaction evidence="6">
        <text>L-glutamate + acetyl-CoA = N-acetyl-L-glutamate + CoA + H(+)</text>
        <dbReference type="Rhea" id="RHEA:24292"/>
        <dbReference type="ChEBI" id="CHEBI:15378"/>
        <dbReference type="ChEBI" id="CHEBI:29985"/>
        <dbReference type="ChEBI" id="CHEBI:44337"/>
        <dbReference type="ChEBI" id="CHEBI:57287"/>
        <dbReference type="ChEBI" id="CHEBI:57288"/>
        <dbReference type="EC" id="2.3.1.1"/>
    </reaction>
</comment>
<keyword evidence="3 6" id="KW-0808">Transferase</keyword>
<evidence type="ECO:0000256" key="2">
    <source>
        <dbReference type="ARBA" id="ARBA00011475"/>
    </source>
</evidence>
<dbReference type="UniPathway" id="UPA00068">
    <property type="reaction ID" value="UER00106"/>
</dbReference>
<dbReference type="GO" id="GO:0004042">
    <property type="term" value="F:L-glutamate N-acetyltransferase activity"/>
    <property type="evidence" value="ECO:0007669"/>
    <property type="project" value="UniProtKB-UniRule"/>
</dbReference>
<protein>
    <recommendedName>
        <fullName evidence="6">Arginine biosynthesis bifunctional protein ArgJ</fullName>
    </recommendedName>
    <domain>
        <recommendedName>
            <fullName evidence="6">Glutamate N-acetyltransferase</fullName>
            <ecNumber evidence="6">2.3.1.35</ecNumber>
        </recommendedName>
        <alternativeName>
            <fullName evidence="6">Ornithine acetyltransferase</fullName>
            <shortName evidence="6">OATase</shortName>
        </alternativeName>
        <alternativeName>
            <fullName evidence="6">Ornithine transacetylase</fullName>
        </alternativeName>
    </domain>
    <domain>
        <recommendedName>
            <fullName evidence="6">Amino-acid acetyltransferase</fullName>
            <ecNumber evidence="6">2.3.1.1</ecNumber>
        </recommendedName>
        <alternativeName>
            <fullName evidence="6">N-acetylglutamate synthase</fullName>
            <shortName evidence="6">AGSase</shortName>
        </alternativeName>
    </domain>
    <component>
        <recommendedName>
            <fullName evidence="6">Arginine biosynthesis bifunctional protein ArgJ alpha chain</fullName>
        </recommendedName>
    </component>
    <component>
        <recommendedName>
            <fullName evidence="6">Arginine biosynthesis bifunctional protein ArgJ beta chain</fullName>
        </recommendedName>
    </component>
</protein>
<keyword evidence="5 6" id="KW-0012">Acyltransferase</keyword>
<feature type="binding site" evidence="6">
    <location>
        <position position="194"/>
    </location>
    <ligand>
        <name>substrate</name>
    </ligand>
</feature>
<dbReference type="Gene3D" id="3.60.70.12">
    <property type="entry name" value="L-amino peptidase D-ALA esterase/amidase"/>
    <property type="match status" value="1"/>
</dbReference>
<organism evidence="7 8">
    <name type="scientific">Brevinema andersonii</name>
    <dbReference type="NCBI Taxonomy" id="34097"/>
    <lineage>
        <taxon>Bacteria</taxon>
        <taxon>Pseudomonadati</taxon>
        <taxon>Spirochaetota</taxon>
        <taxon>Spirochaetia</taxon>
        <taxon>Brevinematales</taxon>
        <taxon>Brevinemataceae</taxon>
        <taxon>Brevinema</taxon>
    </lineage>
</organism>
<proteinExistence type="inferred from homology"/>
<feature type="chain" id="PRO_5023291374" description="Arginine biosynthesis bifunctional protein ArgJ alpha chain" evidence="6">
    <location>
        <begin position="1"/>
        <end position="193"/>
    </location>
</feature>
<feature type="site" description="Involved in the stabilization of negative charge on the oxyanion by the formation of the oxyanion hole" evidence="6">
    <location>
        <position position="115"/>
    </location>
</feature>
<evidence type="ECO:0000256" key="6">
    <source>
        <dbReference type="HAMAP-Rule" id="MF_01106"/>
    </source>
</evidence>
<keyword evidence="6" id="KW-0963">Cytoplasm</keyword>
<accession>A0A1I1D9N5</accession>
<feature type="active site" description="Nucleophile" evidence="6">
    <location>
        <position position="194"/>
    </location>
</feature>
<gene>
    <name evidence="6" type="primary">argJ</name>
    <name evidence="7" type="ORF">SAMN02745150_00446</name>
</gene>
<dbReference type="SUPFAM" id="SSF56266">
    <property type="entry name" value="DmpA/ArgJ-like"/>
    <property type="match status" value="1"/>
</dbReference>
<evidence type="ECO:0000313" key="7">
    <source>
        <dbReference type="EMBL" id="SFB71729.1"/>
    </source>
</evidence>
<keyword evidence="6" id="KW-0055">Arginine biosynthesis</keyword>
<dbReference type="HAMAP" id="MF_01106">
    <property type="entry name" value="ArgJ"/>
    <property type="match status" value="1"/>
</dbReference>
<keyword evidence="6" id="KW-0028">Amino-acid biosynthesis</keyword>
<dbReference type="NCBIfam" id="TIGR00120">
    <property type="entry name" value="ArgJ"/>
    <property type="match status" value="1"/>
</dbReference>
<dbReference type="OrthoDB" id="9804242at2"/>
<dbReference type="GO" id="GO:0004358">
    <property type="term" value="F:L-glutamate N-acetyltransferase activity, acting on acetyl-L-ornithine as donor"/>
    <property type="evidence" value="ECO:0007669"/>
    <property type="project" value="UniProtKB-UniRule"/>
</dbReference>
<dbReference type="InterPro" id="IPR016117">
    <property type="entry name" value="ArgJ-like_dom_sf"/>
</dbReference>
<comment type="pathway">
    <text evidence="6">Amino-acid biosynthesis; L-arginine biosynthesis; N(2)-acetyl-L-ornithine from L-glutamate: step 1/4.</text>
</comment>
<sequence length="408" mass="44089">MPEICYLEEGVLSPIGFRATGVSCGLKVGGFKDISLLISETACNAAMAFTSSRIQGAHIAVDKERFGNKIRAILVNSGNANCLTGQEGVNNAYEMLKIAEEVLGIASGQCLLASTGAIGLPLNMTRIRYGIERLGAIIGSENNIRNFCSGIMTTDTRQKNIACEFDLDGVKVRIGATAKGANMIKPDLKTMHATLLCFITTDISISKELLSHALSESLPGSLNRICIDNDLSPNDSVFLLANGMAENKPIISDQDPRYDKFLSVLKTILVELGKVLIKNGLGVTKMIHLQVQGAADSNQAEKLVRAIAESYQFKAAVFGQHSGWQKILTIISYSGVDFDLNSVEIKLNDLVLFNQGKDNSAAISSAHAEMVPMECTIIVNLNQGTADSFLWTSDLSFDYLKINSHFPE</sequence>
<dbReference type="RefSeq" id="WP_092318040.1">
    <property type="nucleotide sequence ID" value="NZ_FOKY01000001.1"/>
</dbReference>
<comment type="catalytic activity">
    <reaction evidence="6">
        <text>N(2)-acetyl-L-ornithine + L-glutamate = N-acetyl-L-glutamate + L-ornithine</text>
        <dbReference type="Rhea" id="RHEA:15349"/>
        <dbReference type="ChEBI" id="CHEBI:29985"/>
        <dbReference type="ChEBI" id="CHEBI:44337"/>
        <dbReference type="ChEBI" id="CHEBI:46911"/>
        <dbReference type="ChEBI" id="CHEBI:57805"/>
        <dbReference type="EC" id="2.3.1.35"/>
    </reaction>
</comment>
<feature type="binding site" evidence="6">
    <location>
        <position position="403"/>
    </location>
    <ligand>
        <name>substrate</name>
    </ligand>
</feature>
<dbReference type="GO" id="GO:0006526">
    <property type="term" value="P:L-arginine biosynthetic process"/>
    <property type="evidence" value="ECO:0007669"/>
    <property type="project" value="UniProtKB-UniRule"/>
</dbReference>
<dbReference type="Pfam" id="PF01960">
    <property type="entry name" value="ArgJ"/>
    <property type="match status" value="1"/>
</dbReference>
<dbReference type="EMBL" id="FOKY01000001">
    <property type="protein sequence ID" value="SFB71729.1"/>
    <property type="molecule type" value="Genomic_DNA"/>
</dbReference>
<comment type="pathway">
    <text evidence="6">Amino-acid biosynthesis; L-arginine biosynthesis; L-ornithine and N-acetyl-L-glutamate from L-glutamate and N(2)-acetyl-L-ornithine (cyclic): step 1/1.</text>
</comment>
<feature type="site" description="Involved in the stabilization of negative charge on the oxyanion by the formation of the oxyanion hole" evidence="6">
    <location>
        <position position="116"/>
    </location>
</feature>
<dbReference type="EC" id="2.3.1.1" evidence="6"/>
<comment type="subcellular location">
    <subcellularLocation>
        <location evidence="6">Cytoplasm</location>
    </subcellularLocation>
</comment>
<dbReference type="PANTHER" id="PTHR23100">
    <property type="entry name" value="ARGININE BIOSYNTHESIS BIFUNCTIONAL PROTEIN ARGJ"/>
    <property type="match status" value="1"/>
</dbReference>
<keyword evidence="6" id="KW-0511">Multifunctional enzyme</keyword>
<keyword evidence="8" id="KW-1185">Reference proteome</keyword>
<feature type="binding site" evidence="6">
    <location>
        <position position="153"/>
    </location>
    <ligand>
        <name>substrate</name>
    </ligand>
</feature>
<comment type="subunit">
    <text evidence="2 6">Heterotetramer of two alpha and two beta chains.</text>
</comment>